<dbReference type="GO" id="GO:0032259">
    <property type="term" value="P:methylation"/>
    <property type="evidence" value="ECO:0007669"/>
    <property type="project" value="UniProtKB-KW"/>
</dbReference>
<proteinExistence type="predicted"/>
<dbReference type="AlphaFoldDB" id="A0A3B0TMQ1"/>
<evidence type="ECO:0000313" key="1">
    <source>
        <dbReference type="EMBL" id="VAW19945.1"/>
    </source>
</evidence>
<protein>
    <submittedName>
        <fullName evidence="1">Methionine synthase activation domain</fullName>
        <ecNumber evidence="1">2.1.1.13</ecNumber>
    </submittedName>
</protein>
<dbReference type="Gene3D" id="3.40.109.40">
    <property type="match status" value="1"/>
</dbReference>
<keyword evidence="1" id="KW-0489">Methyltransferase</keyword>
<gene>
    <name evidence="1" type="ORF">MNBD_BACTEROID01-455</name>
</gene>
<organism evidence="1">
    <name type="scientific">hydrothermal vent metagenome</name>
    <dbReference type="NCBI Taxonomy" id="652676"/>
    <lineage>
        <taxon>unclassified sequences</taxon>
        <taxon>metagenomes</taxon>
        <taxon>ecological metagenomes</taxon>
    </lineage>
</organism>
<keyword evidence="1" id="KW-0808">Transferase</keyword>
<accession>A0A3B0TMQ1</accession>
<name>A0A3B0TMQ1_9ZZZZ</name>
<dbReference type="GO" id="GO:0008705">
    <property type="term" value="F:methionine synthase activity"/>
    <property type="evidence" value="ECO:0007669"/>
    <property type="project" value="UniProtKB-EC"/>
</dbReference>
<dbReference type="EC" id="2.1.1.13" evidence="1"/>
<dbReference type="SUPFAM" id="SSF56507">
    <property type="entry name" value="Methionine synthase activation domain-like"/>
    <property type="match status" value="1"/>
</dbReference>
<reference evidence="1" key="1">
    <citation type="submission" date="2018-06" db="EMBL/GenBank/DDBJ databases">
        <authorList>
            <person name="Zhirakovskaya E."/>
        </authorList>
    </citation>
    <scope>NUCLEOTIDE SEQUENCE</scope>
</reference>
<dbReference type="InterPro" id="IPR037010">
    <property type="entry name" value="VitB12-dep_Met_synth_activ_sf"/>
</dbReference>
<dbReference type="EMBL" id="UOEP01000109">
    <property type="protein sequence ID" value="VAW19945.1"/>
    <property type="molecule type" value="Genomic_DNA"/>
</dbReference>
<sequence length="237" mass="26165">MIREFQFHFEDLGIKAEDLEELIGYEAGNSPLPFPGLYAEALGEAVKLCQIKGGYRILDTVEVSPEGKKIIIEGQAFSPGKIIFGQLQKATSAALYICTAGENISIHAKRLMDKGDLLQGYIFDIIGSVAVEKAIDKMQEALKKEMQISGLNISVRFSPGYCDWNVSEQHQLFSFFPEDFCGVTLGKTSLMYPLKSVSGIIGIGKGLKNKGYQCGWCSDKDCIYGRARRKKKEGSAR</sequence>